<evidence type="ECO:0000313" key="1">
    <source>
        <dbReference type="EMBL" id="JAH98877.1"/>
    </source>
</evidence>
<accession>A0A0E9X819</accession>
<reference evidence="1" key="2">
    <citation type="journal article" date="2015" name="Fish Shellfish Immunol.">
        <title>Early steps in the European eel (Anguilla anguilla)-Vibrio vulnificus interaction in the gills: Role of the RtxA13 toxin.</title>
        <authorList>
            <person name="Callol A."/>
            <person name="Pajuelo D."/>
            <person name="Ebbesson L."/>
            <person name="Teles M."/>
            <person name="MacKenzie S."/>
            <person name="Amaro C."/>
        </authorList>
    </citation>
    <scope>NUCLEOTIDE SEQUENCE</scope>
</reference>
<reference evidence="1" key="1">
    <citation type="submission" date="2014-11" db="EMBL/GenBank/DDBJ databases">
        <authorList>
            <person name="Amaro Gonzalez C."/>
        </authorList>
    </citation>
    <scope>NUCLEOTIDE SEQUENCE</scope>
</reference>
<proteinExistence type="predicted"/>
<name>A0A0E9X819_ANGAN</name>
<organism evidence="1">
    <name type="scientific">Anguilla anguilla</name>
    <name type="common">European freshwater eel</name>
    <name type="synonym">Muraena anguilla</name>
    <dbReference type="NCBI Taxonomy" id="7936"/>
    <lineage>
        <taxon>Eukaryota</taxon>
        <taxon>Metazoa</taxon>
        <taxon>Chordata</taxon>
        <taxon>Craniata</taxon>
        <taxon>Vertebrata</taxon>
        <taxon>Euteleostomi</taxon>
        <taxon>Actinopterygii</taxon>
        <taxon>Neopterygii</taxon>
        <taxon>Teleostei</taxon>
        <taxon>Anguilliformes</taxon>
        <taxon>Anguillidae</taxon>
        <taxon>Anguilla</taxon>
    </lineage>
</organism>
<protein>
    <submittedName>
        <fullName evidence="1">Uncharacterized protein</fullName>
    </submittedName>
</protein>
<dbReference type="EMBL" id="GBXM01009700">
    <property type="protein sequence ID" value="JAH98877.1"/>
    <property type="molecule type" value="Transcribed_RNA"/>
</dbReference>
<sequence>MLVEHPFECLHCGFGKVHYKTGKSVAYRVLLCSDTSGSWQDIGI</sequence>
<dbReference type="AlphaFoldDB" id="A0A0E9X819"/>